<evidence type="ECO:0000256" key="3">
    <source>
        <dbReference type="ARBA" id="ARBA00022723"/>
    </source>
</evidence>
<dbReference type="InterPro" id="IPR000209">
    <property type="entry name" value="Peptidase_S8/S53_dom"/>
</dbReference>
<dbReference type="Proteomes" id="UP000000488">
    <property type="component" value="Chromosome"/>
</dbReference>
<dbReference type="InterPro" id="IPR037045">
    <property type="entry name" value="S8pro/Inhibitor_I9_sf"/>
</dbReference>
<dbReference type="Pfam" id="PF05922">
    <property type="entry name" value="Inhibitor_I9"/>
    <property type="match status" value="1"/>
</dbReference>
<dbReference type="InterPro" id="IPR036852">
    <property type="entry name" value="Peptidase_S8/S53_dom_sf"/>
</dbReference>
<feature type="domain" description="Peptidase S8/S53" evidence="8">
    <location>
        <begin position="502"/>
        <end position="614"/>
    </location>
</feature>
<comment type="similarity">
    <text evidence="1 7">Belongs to the peptidase S8 family.</text>
</comment>
<dbReference type="KEGG" id="mfu:LILAB_09770"/>
<keyword evidence="5 7" id="KW-0720">Serine protease</keyword>
<dbReference type="InterPro" id="IPR034202">
    <property type="entry name" value="Subtilisin_Carlsberg-like"/>
</dbReference>
<gene>
    <name evidence="10" type="ordered locus">LILAB_09770</name>
</gene>
<evidence type="ECO:0000259" key="9">
    <source>
        <dbReference type="Pfam" id="PF05922"/>
    </source>
</evidence>
<dbReference type="AlphaFoldDB" id="F8CJQ0"/>
<organism evidence="10 11">
    <name type="scientific">Myxococcus fulvus (strain ATCC BAA-855 / HW-1)</name>
    <dbReference type="NCBI Taxonomy" id="483219"/>
    <lineage>
        <taxon>Bacteria</taxon>
        <taxon>Pseudomonadati</taxon>
        <taxon>Myxococcota</taxon>
        <taxon>Myxococcia</taxon>
        <taxon>Myxococcales</taxon>
        <taxon>Cystobacterineae</taxon>
        <taxon>Myxococcaceae</taxon>
        <taxon>Myxococcus</taxon>
    </lineage>
</organism>
<dbReference type="PANTHER" id="PTHR43806">
    <property type="entry name" value="PEPTIDASE S8"/>
    <property type="match status" value="1"/>
</dbReference>
<evidence type="ECO:0000313" key="11">
    <source>
        <dbReference type="Proteomes" id="UP000000488"/>
    </source>
</evidence>
<evidence type="ECO:0000256" key="5">
    <source>
        <dbReference type="ARBA" id="ARBA00022825"/>
    </source>
</evidence>
<accession>F8CJQ0</accession>
<feature type="active site" description="Charge relay system" evidence="6 7">
    <location>
        <position position="565"/>
    </location>
</feature>
<dbReference type="InterPro" id="IPR010259">
    <property type="entry name" value="S8pro/Inhibitor_I9"/>
</dbReference>
<evidence type="ECO:0000259" key="8">
    <source>
        <dbReference type="Pfam" id="PF00082"/>
    </source>
</evidence>
<dbReference type="CDD" id="cd07477">
    <property type="entry name" value="Peptidases_S8_Subtilisin_subset"/>
    <property type="match status" value="1"/>
</dbReference>
<dbReference type="PANTHER" id="PTHR43806:SF11">
    <property type="entry name" value="CEREVISIN-RELATED"/>
    <property type="match status" value="1"/>
</dbReference>
<dbReference type="GO" id="GO:0005615">
    <property type="term" value="C:extracellular space"/>
    <property type="evidence" value="ECO:0007669"/>
    <property type="project" value="TreeGrafter"/>
</dbReference>
<dbReference type="PROSITE" id="PS51892">
    <property type="entry name" value="SUBTILASE"/>
    <property type="match status" value="1"/>
</dbReference>
<dbReference type="STRING" id="483219.LILAB_09770"/>
<evidence type="ECO:0000256" key="4">
    <source>
        <dbReference type="ARBA" id="ARBA00022801"/>
    </source>
</evidence>
<feature type="active site" description="Charge relay system" evidence="6 7">
    <location>
        <position position="224"/>
    </location>
</feature>
<dbReference type="Gene3D" id="3.40.50.200">
    <property type="entry name" value="Peptidase S8/S53 domain"/>
    <property type="match status" value="2"/>
</dbReference>
<dbReference type="GO" id="GO:0006508">
    <property type="term" value="P:proteolysis"/>
    <property type="evidence" value="ECO:0007669"/>
    <property type="project" value="UniProtKB-KW"/>
</dbReference>
<dbReference type="CDD" id="cd00538">
    <property type="entry name" value="PA"/>
    <property type="match status" value="1"/>
</dbReference>
<reference evidence="10 11" key="1">
    <citation type="journal article" date="2011" name="J. Bacteriol.">
        <title>Genome sequence of the halotolerant marine bacterium Myxococcus fulvus HW-1.</title>
        <authorList>
            <person name="Li Z.F."/>
            <person name="Li X."/>
            <person name="Liu H."/>
            <person name="Liu X."/>
            <person name="Han K."/>
            <person name="Wu Z.H."/>
            <person name="Hu W."/>
            <person name="Li F.F."/>
            <person name="Li Y.Z."/>
        </authorList>
    </citation>
    <scope>NUCLEOTIDE SEQUENCE [LARGE SCALE GENOMIC DNA]</scope>
    <source>
        <strain evidence="11">ATCC BAA-855 / HW-1</strain>
    </source>
</reference>
<evidence type="ECO:0000256" key="1">
    <source>
        <dbReference type="ARBA" id="ARBA00011073"/>
    </source>
</evidence>
<dbReference type="eggNOG" id="COG1404">
    <property type="taxonomic scope" value="Bacteria"/>
</dbReference>
<feature type="active site" description="Charge relay system" evidence="6 7">
    <location>
        <position position="271"/>
    </location>
</feature>
<feature type="domain" description="Inhibitor I9" evidence="9">
    <location>
        <begin position="123"/>
        <end position="155"/>
    </location>
</feature>
<dbReference type="HOGENOM" id="CLU_011263_15_3_7"/>
<dbReference type="PRINTS" id="PR00723">
    <property type="entry name" value="SUBTILISIN"/>
</dbReference>
<dbReference type="InterPro" id="IPR050131">
    <property type="entry name" value="Peptidase_S8_subtilisin-like"/>
</dbReference>
<dbReference type="Pfam" id="PF00082">
    <property type="entry name" value="Peptidase_S8"/>
    <property type="match status" value="2"/>
</dbReference>
<evidence type="ECO:0000256" key="2">
    <source>
        <dbReference type="ARBA" id="ARBA00022670"/>
    </source>
</evidence>
<evidence type="ECO:0000256" key="6">
    <source>
        <dbReference type="PIRSR" id="PIRSR615500-1"/>
    </source>
</evidence>
<protein>
    <submittedName>
        <fullName evidence="10">S8A family peptidase</fullName>
    </submittedName>
</protein>
<evidence type="ECO:0000256" key="7">
    <source>
        <dbReference type="PROSITE-ProRule" id="PRU01240"/>
    </source>
</evidence>
<name>F8CJQ0_MYXFH</name>
<dbReference type="GO" id="GO:0046872">
    <property type="term" value="F:metal ion binding"/>
    <property type="evidence" value="ECO:0007669"/>
    <property type="project" value="UniProtKB-KW"/>
</dbReference>
<dbReference type="InterPro" id="IPR023828">
    <property type="entry name" value="Peptidase_S8_Ser-AS"/>
</dbReference>
<dbReference type="SUPFAM" id="SSF52743">
    <property type="entry name" value="Subtilisin-like"/>
    <property type="match status" value="1"/>
</dbReference>
<keyword evidence="4 7" id="KW-0378">Hydrolase</keyword>
<keyword evidence="3" id="KW-0479">Metal-binding</keyword>
<proteinExistence type="inferred from homology"/>
<sequence>MSFRSRASLEIHQPRRAVRRLLDGALEEREMKRYAWLGLVGGLMACGGSDDKPDPCPGTEAMSLPPMSSSAAYSSAALPAEDGAQDVIISFRQRVFATAQANTDAFADEVTRAGGVVRRRIPSLNMLSARLSPEAREALARNPDVVSVSPNRKVHALGLSRPPLPAQALLGAEPPPAPNTVGSVGEYTDGLKMVQANQVWDANNDGVLDEGRPSGTGIKVCVIDSGWDNRHPELQAAFIGGKDFISGSANALALDAQVDVAGNVLLWGGGHGTHTAATIAAQLGAGGRVRLGDDPNGTVGVAPTTSLLIARVLNERGSGNTDDVIAALEWCQQQGANIVSLSLGASSENTAEKEAFDLARANGVLAIAATGNSGANKVAYPARYDSVVGVGAVTFAGEWASFSQYGEGTNLVGPGVGVLSATILGGAPYGEVAASGQQFASNPLEYSAVGAYSGRMVDCGLGGSISDCGEAATCDGFVAYVDRGGGILFEEKVRNAIQAGAKAVIIGNHTAEEGAGNFTLNGPSTRWVPTVSVSLESANILRGMVGQEVSLDVNGLDYTLQTGTSMATPHVTGVAALVWSLNPEQLDAEMVRSALLETARDLGPTGWDPNYGEGLVQAAEAVEYAEGLLTPPAP</sequence>
<dbReference type="EMBL" id="CP002830">
    <property type="protein sequence ID" value="AEI63865.1"/>
    <property type="molecule type" value="Genomic_DNA"/>
</dbReference>
<feature type="domain" description="Peptidase S8/S53" evidence="8">
    <location>
        <begin position="215"/>
        <end position="415"/>
    </location>
</feature>
<keyword evidence="2 7" id="KW-0645">Protease</keyword>
<evidence type="ECO:0000313" key="10">
    <source>
        <dbReference type="EMBL" id="AEI63865.1"/>
    </source>
</evidence>
<dbReference type="InterPro" id="IPR015500">
    <property type="entry name" value="Peptidase_S8_subtilisin-rel"/>
</dbReference>
<dbReference type="PROSITE" id="PS00138">
    <property type="entry name" value="SUBTILASE_SER"/>
    <property type="match status" value="1"/>
</dbReference>
<dbReference type="Gene3D" id="3.30.70.80">
    <property type="entry name" value="Peptidase S8 propeptide/proteinase inhibitor I9"/>
    <property type="match status" value="1"/>
</dbReference>
<dbReference type="GO" id="GO:0004252">
    <property type="term" value="F:serine-type endopeptidase activity"/>
    <property type="evidence" value="ECO:0007669"/>
    <property type="project" value="UniProtKB-UniRule"/>
</dbReference>